<feature type="domain" description="Retrotransposon gag" evidence="1">
    <location>
        <begin position="57"/>
        <end position="126"/>
    </location>
</feature>
<reference evidence="2" key="1">
    <citation type="submission" date="2018-05" db="EMBL/GenBank/DDBJ databases">
        <title>Draft genome of Mucuna pruriens seed.</title>
        <authorList>
            <person name="Nnadi N.E."/>
            <person name="Vos R."/>
            <person name="Hasami M.H."/>
            <person name="Devisetty U.K."/>
            <person name="Aguiy J.C."/>
        </authorList>
    </citation>
    <scope>NUCLEOTIDE SEQUENCE [LARGE SCALE GENOMIC DNA]</scope>
    <source>
        <strain evidence="2">JCA_2017</strain>
    </source>
</reference>
<protein>
    <recommendedName>
        <fullName evidence="1">Retrotransposon gag domain-containing protein</fullName>
    </recommendedName>
</protein>
<gene>
    <name evidence="2" type="ORF">CR513_54200</name>
</gene>
<evidence type="ECO:0000313" key="3">
    <source>
        <dbReference type="Proteomes" id="UP000257109"/>
    </source>
</evidence>
<dbReference type="InterPro" id="IPR005162">
    <property type="entry name" value="Retrotrans_gag_dom"/>
</dbReference>
<dbReference type="AlphaFoldDB" id="A0A371ELQ5"/>
<evidence type="ECO:0000259" key="1">
    <source>
        <dbReference type="Pfam" id="PF03732"/>
    </source>
</evidence>
<feature type="non-terminal residue" evidence="2">
    <location>
        <position position="1"/>
    </location>
</feature>
<keyword evidence="3" id="KW-1185">Reference proteome</keyword>
<evidence type="ECO:0000313" key="2">
    <source>
        <dbReference type="EMBL" id="RDX66977.1"/>
    </source>
</evidence>
<sequence>MEVNHHHQPWRSSWEMEPHEFIPLVSPTLLRLSALSQDQAGLISAEIILAQSLPRSSRLSLYREQLAAFVSEFAANQAKRLEVANLFDIKQTKSESLKQYLAHFNSAIVQVNNLNQIFFVKAFQKGRRAGLFSDSLGLRKLASIGEIRARAEKHDEAEEDKEDKQQAE</sequence>
<dbReference type="Pfam" id="PF03732">
    <property type="entry name" value="Retrotrans_gag"/>
    <property type="match status" value="1"/>
</dbReference>
<name>A0A371ELQ5_MUCPR</name>
<dbReference type="Proteomes" id="UP000257109">
    <property type="component" value="Unassembled WGS sequence"/>
</dbReference>
<dbReference type="EMBL" id="QJKJ01013175">
    <property type="protein sequence ID" value="RDX66977.1"/>
    <property type="molecule type" value="Genomic_DNA"/>
</dbReference>
<accession>A0A371ELQ5</accession>
<proteinExistence type="predicted"/>
<organism evidence="2 3">
    <name type="scientific">Mucuna pruriens</name>
    <name type="common">Velvet bean</name>
    <name type="synonym">Dolichos pruriens</name>
    <dbReference type="NCBI Taxonomy" id="157652"/>
    <lineage>
        <taxon>Eukaryota</taxon>
        <taxon>Viridiplantae</taxon>
        <taxon>Streptophyta</taxon>
        <taxon>Embryophyta</taxon>
        <taxon>Tracheophyta</taxon>
        <taxon>Spermatophyta</taxon>
        <taxon>Magnoliopsida</taxon>
        <taxon>eudicotyledons</taxon>
        <taxon>Gunneridae</taxon>
        <taxon>Pentapetalae</taxon>
        <taxon>rosids</taxon>
        <taxon>fabids</taxon>
        <taxon>Fabales</taxon>
        <taxon>Fabaceae</taxon>
        <taxon>Papilionoideae</taxon>
        <taxon>50 kb inversion clade</taxon>
        <taxon>NPAAA clade</taxon>
        <taxon>indigoferoid/millettioid clade</taxon>
        <taxon>Phaseoleae</taxon>
        <taxon>Mucuna</taxon>
    </lineage>
</organism>
<comment type="caution">
    <text evidence="2">The sequence shown here is derived from an EMBL/GenBank/DDBJ whole genome shotgun (WGS) entry which is preliminary data.</text>
</comment>